<keyword evidence="2" id="KW-0378">Hydrolase</keyword>
<dbReference type="PANTHER" id="PTHR12304">
    <property type="entry name" value="INOSINE-URIDINE PREFERRING NUCLEOSIDE HYDROLASE"/>
    <property type="match status" value="1"/>
</dbReference>
<dbReference type="KEGG" id="maw:19253500"/>
<organism evidence="3">
    <name type="scientific">Metarhizium acridum (strain CQMa 102)</name>
    <dbReference type="NCBI Taxonomy" id="655827"/>
    <lineage>
        <taxon>Eukaryota</taxon>
        <taxon>Fungi</taxon>
        <taxon>Dikarya</taxon>
        <taxon>Ascomycota</taxon>
        <taxon>Pezizomycotina</taxon>
        <taxon>Sordariomycetes</taxon>
        <taxon>Hypocreomycetidae</taxon>
        <taxon>Hypocreales</taxon>
        <taxon>Clavicipitaceae</taxon>
        <taxon>Metarhizium</taxon>
    </lineage>
</organism>
<dbReference type="GeneID" id="19253500"/>
<evidence type="ECO:0000313" key="3">
    <source>
        <dbReference type="Proteomes" id="UP000002499"/>
    </source>
</evidence>
<evidence type="ECO:0000256" key="1">
    <source>
        <dbReference type="SAM" id="MobiDB-lite"/>
    </source>
</evidence>
<dbReference type="InterPro" id="IPR036452">
    <property type="entry name" value="Ribo_hydro-like"/>
</dbReference>
<dbReference type="GO" id="GO:0008477">
    <property type="term" value="F:purine nucleosidase activity"/>
    <property type="evidence" value="ECO:0007669"/>
    <property type="project" value="TreeGrafter"/>
</dbReference>
<dbReference type="SUPFAM" id="SSF53590">
    <property type="entry name" value="Nucleoside hydrolase"/>
    <property type="match status" value="1"/>
</dbReference>
<evidence type="ECO:0000313" key="2">
    <source>
        <dbReference type="EMBL" id="EFY84745.1"/>
    </source>
</evidence>
<dbReference type="HOGENOM" id="CLU_1619429_0_0_1"/>
<name>E9EH41_METAQ</name>
<accession>E9EH41</accession>
<proteinExistence type="predicted"/>
<dbReference type="InterPro" id="IPR023186">
    <property type="entry name" value="IUNH"/>
</dbReference>
<dbReference type="OMA" id="YCIDDAN"/>
<reference evidence="2 3" key="1">
    <citation type="journal article" date="2011" name="PLoS Genet.">
        <title>Genome sequencing and comparative transcriptomics of the model entomopathogenic fungi Metarhizium anisopliae and M. acridum.</title>
        <authorList>
            <person name="Gao Q."/>
            <person name="Jin K."/>
            <person name="Ying S.H."/>
            <person name="Zhang Y."/>
            <person name="Xiao G."/>
            <person name="Shang Y."/>
            <person name="Duan Z."/>
            <person name="Hu X."/>
            <person name="Xie X.Q."/>
            <person name="Zhou G."/>
            <person name="Peng G."/>
            <person name="Luo Z."/>
            <person name="Huang W."/>
            <person name="Wang B."/>
            <person name="Fang W."/>
            <person name="Wang S."/>
            <person name="Zhong Y."/>
            <person name="Ma L.J."/>
            <person name="St Leger R.J."/>
            <person name="Zhao G.P."/>
            <person name="Pei Y."/>
            <person name="Feng M.G."/>
            <person name="Xia Y."/>
            <person name="Wang C."/>
        </authorList>
    </citation>
    <scope>NUCLEOTIDE SEQUENCE [LARGE SCALE GENOMIC DNA]</scope>
    <source>
        <strain evidence="2 3">CQMa 102</strain>
    </source>
</reference>
<dbReference type="AlphaFoldDB" id="E9EH41"/>
<sequence length="164" mass="18182">MTPVAEFNTHTDSVVVARVYALTSSKPHITIPAPPAPLGQKEGVPPPPFLSSHPDNLSKRLNIPLFPLDITENHVLTRGEFEASLQPQLAAKSPLAEWVSAFMNATFEKVESLHPEVSRDAVGLQLHDPLTVWYCIDDANPKWKITEGEDLRVETAGQWTRGIW</sequence>
<dbReference type="OrthoDB" id="5783963at2759"/>
<gene>
    <name evidence="2" type="ORF">MAC_09189</name>
</gene>
<feature type="region of interest" description="Disordered" evidence="1">
    <location>
        <begin position="31"/>
        <end position="51"/>
    </location>
</feature>
<dbReference type="InParanoid" id="E9EH41"/>
<dbReference type="PANTHER" id="PTHR12304:SF56">
    <property type="entry name" value="HYDROLASE, PUTATIVE (AFU_ORTHOLOGUE AFUA_1G11790)-RELATED"/>
    <property type="match status" value="1"/>
</dbReference>
<dbReference type="GO" id="GO:0006152">
    <property type="term" value="P:purine nucleoside catabolic process"/>
    <property type="evidence" value="ECO:0007669"/>
    <property type="project" value="TreeGrafter"/>
</dbReference>
<dbReference type="STRING" id="655827.E9EH41"/>
<dbReference type="GO" id="GO:0005829">
    <property type="term" value="C:cytosol"/>
    <property type="evidence" value="ECO:0007669"/>
    <property type="project" value="TreeGrafter"/>
</dbReference>
<dbReference type="Gene3D" id="3.90.245.10">
    <property type="entry name" value="Ribonucleoside hydrolase-like"/>
    <property type="match status" value="1"/>
</dbReference>
<protein>
    <submittedName>
        <fullName evidence="2">Nucleoside hydrolase, putative</fullName>
    </submittedName>
</protein>
<dbReference type="EMBL" id="GL698607">
    <property type="protein sequence ID" value="EFY84745.1"/>
    <property type="molecule type" value="Genomic_DNA"/>
</dbReference>
<keyword evidence="3" id="KW-1185">Reference proteome</keyword>
<dbReference type="Proteomes" id="UP000002499">
    <property type="component" value="Unassembled WGS sequence"/>
</dbReference>
<dbReference type="eggNOG" id="KOG2938">
    <property type="taxonomic scope" value="Eukaryota"/>
</dbReference>